<accession>A0A174K4U1</accession>
<gene>
    <name evidence="2" type="ORF">ERS852407_04805</name>
</gene>
<evidence type="ECO:0000313" key="3">
    <source>
        <dbReference type="Proteomes" id="UP000095651"/>
    </source>
</evidence>
<keyword evidence="1" id="KW-0378">Hydrolase</keyword>
<dbReference type="Gene3D" id="3.90.320.10">
    <property type="match status" value="1"/>
</dbReference>
<protein>
    <submittedName>
        <fullName evidence="2">Protein of uncharacterized function (DUF2800)</fullName>
    </submittedName>
</protein>
<dbReference type="Proteomes" id="UP000095651">
    <property type="component" value="Unassembled WGS sequence"/>
</dbReference>
<dbReference type="RefSeq" id="WP_055658992.1">
    <property type="nucleotide sequence ID" value="NZ_CABIXC010000016.1"/>
</dbReference>
<name>A0A174K4U1_9FIRM</name>
<dbReference type="AlphaFoldDB" id="A0A174K4U1"/>
<dbReference type="InterPro" id="IPR011604">
    <property type="entry name" value="PDDEXK-like_dom_sf"/>
</dbReference>
<reference evidence="2 3" key="1">
    <citation type="submission" date="2015-09" db="EMBL/GenBank/DDBJ databases">
        <authorList>
            <consortium name="Pathogen Informatics"/>
        </authorList>
    </citation>
    <scope>NUCLEOTIDE SEQUENCE [LARGE SCALE GENOMIC DNA]</scope>
    <source>
        <strain evidence="2 3">2789STDY5608850</strain>
    </source>
</reference>
<dbReference type="InterPro" id="IPR021229">
    <property type="entry name" value="DUF2800"/>
</dbReference>
<evidence type="ECO:0000313" key="2">
    <source>
        <dbReference type="EMBL" id="CUP04465.1"/>
    </source>
</evidence>
<dbReference type="GO" id="GO:0016787">
    <property type="term" value="F:hydrolase activity"/>
    <property type="evidence" value="ECO:0007669"/>
    <property type="project" value="UniProtKB-KW"/>
</dbReference>
<sequence length="399" mass="44533">MGHAERDHALLSASGAHRWLYCTPSARLEEPFPDTTSEAAEEGTLAHELAELKVRNYFYSVEFGKRKLTAAINKLKKEPLWQDEMTGYTDEYLDYIKSVALAMKSTPYVAIEKRVDFSAYVPDGFGTADCILICGNVLHVIDFKYGKSPNERVEAEGNPQLALYALGAYEMYKILYPIETIRMSIVQPRLSDGISEWECPLEELLSWGRYVKGRAELAIKGEGDYFPSPETCKYCRARGQCRARADENVKLAFSEDLGKLPPLISNAEAGDYLRKGVDVAKWLEALKDYALKECLAGKEVPGWKAVSGRGGRDWTDMDKAFETLVKSGVAEEAVLWERKPLSLAQVETTVGKKDFADAVGEYVVWKPGKPALVEASDKRPAITNKLTAAEAFKEEKVNE</sequence>
<evidence type="ECO:0000256" key="1">
    <source>
        <dbReference type="ARBA" id="ARBA00022801"/>
    </source>
</evidence>
<organism evidence="2 3">
    <name type="scientific">Hungatella hathewayi</name>
    <dbReference type="NCBI Taxonomy" id="154046"/>
    <lineage>
        <taxon>Bacteria</taxon>
        <taxon>Bacillati</taxon>
        <taxon>Bacillota</taxon>
        <taxon>Clostridia</taxon>
        <taxon>Lachnospirales</taxon>
        <taxon>Lachnospiraceae</taxon>
        <taxon>Hungatella</taxon>
    </lineage>
</organism>
<dbReference type="Pfam" id="PF10926">
    <property type="entry name" value="DUF2800"/>
    <property type="match status" value="1"/>
</dbReference>
<dbReference type="EMBL" id="CYZE01000016">
    <property type="protein sequence ID" value="CUP04465.1"/>
    <property type="molecule type" value="Genomic_DNA"/>
</dbReference>
<proteinExistence type="predicted"/>